<feature type="region of interest" description="Disordered" evidence="1">
    <location>
        <begin position="1"/>
        <end position="103"/>
    </location>
</feature>
<evidence type="ECO:0000313" key="2">
    <source>
        <dbReference type="EMBL" id="JAT86666.1"/>
    </source>
</evidence>
<feature type="non-terminal residue" evidence="2">
    <location>
        <position position="1"/>
    </location>
</feature>
<organism evidence="2">
    <name type="scientific">Pectinophora gossypiella</name>
    <name type="common">Cotton pink bollworm</name>
    <name type="synonym">Depressaria gossypiella</name>
    <dbReference type="NCBI Taxonomy" id="13191"/>
    <lineage>
        <taxon>Eukaryota</taxon>
        <taxon>Metazoa</taxon>
        <taxon>Ecdysozoa</taxon>
        <taxon>Arthropoda</taxon>
        <taxon>Hexapoda</taxon>
        <taxon>Insecta</taxon>
        <taxon>Pterygota</taxon>
        <taxon>Neoptera</taxon>
        <taxon>Endopterygota</taxon>
        <taxon>Lepidoptera</taxon>
        <taxon>Glossata</taxon>
        <taxon>Ditrysia</taxon>
        <taxon>Gelechioidea</taxon>
        <taxon>Gelechiidae</taxon>
        <taxon>Apatetrinae</taxon>
        <taxon>Pectinophora</taxon>
    </lineage>
</organism>
<reference evidence="2" key="1">
    <citation type="submission" date="2015-09" db="EMBL/GenBank/DDBJ databases">
        <title>De novo assembly of Pectinophora gossypiella (Pink Bollworm) gut transcriptome.</title>
        <authorList>
            <person name="Tassone E.E."/>
        </authorList>
    </citation>
    <scope>NUCLEOTIDE SEQUENCE</scope>
</reference>
<dbReference type="EMBL" id="GDQN01004388">
    <property type="protein sequence ID" value="JAT86666.1"/>
    <property type="molecule type" value="Transcribed_RNA"/>
</dbReference>
<feature type="compositionally biased region" description="Low complexity" evidence="1">
    <location>
        <begin position="1"/>
        <end position="12"/>
    </location>
</feature>
<gene>
    <name evidence="2" type="ORF">g.24</name>
</gene>
<evidence type="ECO:0000256" key="1">
    <source>
        <dbReference type="SAM" id="MobiDB-lite"/>
    </source>
</evidence>
<protein>
    <submittedName>
        <fullName evidence="2">Uncharacterized protein</fullName>
    </submittedName>
</protein>
<sequence length="103" mass="11571">PPHYQSPPSYSPNVRDSPEYPPPRYADLSPTALSVQTRPSDPPGRTYFLHQKPSRPVRKRRDGRIGPLSPSTDNRTDDIRAPFGEENMKPRPPSPIRTGRSGI</sequence>
<feature type="non-terminal residue" evidence="2">
    <location>
        <position position="103"/>
    </location>
</feature>
<name>A0A1E1WIE0_PECGO</name>
<dbReference type="AlphaFoldDB" id="A0A1E1WIE0"/>
<proteinExistence type="predicted"/>
<accession>A0A1E1WIE0</accession>
<feature type="compositionally biased region" description="Basic residues" evidence="1">
    <location>
        <begin position="52"/>
        <end position="62"/>
    </location>
</feature>